<name>A0A4U3F8L2_9GAMM</name>
<evidence type="ECO:0000313" key="7">
    <source>
        <dbReference type="EMBL" id="TKJ89032.1"/>
    </source>
</evidence>
<feature type="signal peptide" evidence="4">
    <location>
        <begin position="1"/>
        <end position="26"/>
    </location>
</feature>
<dbReference type="SUPFAM" id="SSF56935">
    <property type="entry name" value="Porins"/>
    <property type="match status" value="1"/>
</dbReference>
<dbReference type="InterPro" id="IPR033900">
    <property type="entry name" value="Gram_neg_porin_domain"/>
</dbReference>
<keyword evidence="3" id="KW-0472">Membrane</keyword>
<comment type="subcellular location">
    <subcellularLocation>
        <location evidence="1">Cell outer membrane</location>
        <topology evidence="1">Multi-pass membrane protein</topology>
    </subcellularLocation>
</comment>
<evidence type="ECO:0000313" key="9">
    <source>
        <dbReference type="Proteomes" id="UP000661012"/>
    </source>
</evidence>
<dbReference type="Gene3D" id="2.40.160.10">
    <property type="entry name" value="Porin"/>
    <property type="match status" value="1"/>
</dbReference>
<dbReference type="Pfam" id="PF13609">
    <property type="entry name" value="Porin_4"/>
    <property type="match status" value="1"/>
</dbReference>
<dbReference type="OrthoDB" id="6490232at2"/>
<protein>
    <submittedName>
        <fullName evidence="7">Porin</fullName>
    </submittedName>
</protein>
<keyword evidence="9" id="KW-1185">Reference proteome</keyword>
<keyword evidence="2 4" id="KW-0732">Signal</keyword>
<reference evidence="6 9" key="2">
    <citation type="journal article" date="2020" name="FEMS Microbiol. Ecol.">
        <title>Temporal dynamics of bacterial communities during seed development and maturation.</title>
        <authorList>
            <person name="Chesneau G."/>
            <person name="Torres-Cortes G."/>
            <person name="Briand M."/>
            <person name="Darrasse A."/>
            <person name="Preveaux A."/>
            <person name="Marais C."/>
            <person name="Jacques M.A."/>
            <person name="Shade A."/>
            <person name="Barret M."/>
        </authorList>
    </citation>
    <scope>NUCLEOTIDE SEQUENCE [LARGE SCALE GENOMIC DNA]</scope>
    <source>
        <strain evidence="6 9">CFBP13732</strain>
    </source>
</reference>
<dbReference type="GO" id="GO:0009279">
    <property type="term" value="C:cell outer membrane"/>
    <property type="evidence" value="ECO:0007669"/>
    <property type="project" value="UniProtKB-SubCell"/>
</dbReference>
<evidence type="ECO:0000256" key="1">
    <source>
        <dbReference type="ARBA" id="ARBA00004571"/>
    </source>
</evidence>
<dbReference type="Proteomes" id="UP000661012">
    <property type="component" value="Unassembled WGS sequence"/>
</dbReference>
<evidence type="ECO:0000256" key="2">
    <source>
        <dbReference type="ARBA" id="ARBA00022729"/>
    </source>
</evidence>
<dbReference type="STRING" id="1219360.GCA_001571305_02731"/>
<dbReference type="Proteomes" id="UP000306393">
    <property type="component" value="Unassembled WGS sequence"/>
</dbReference>
<dbReference type="AlphaFoldDB" id="A0A4U3F8L2"/>
<evidence type="ECO:0000256" key="3">
    <source>
        <dbReference type="ARBA" id="ARBA00023136"/>
    </source>
</evidence>
<dbReference type="InterPro" id="IPR050298">
    <property type="entry name" value="Gram-neg_bact_OMP"/>
</dbReference>
<dbReference type="EMBL" id="JACYNN010000007">
    <property type="protein sequence ID" value="MBD8107173.1"/>
    <property type="molecule type" value="Genomic_DNA"/>
</dbReference>
<dbReference type="GO" id="GO:0015288">
    <property type="term" value="F:porin activity"/>
    <property type="evidence" value="ECO:0007669"/>
    <property type="project" value="InterPro"/>
</dbReference>
<dbReference type="PANTHER" id="PTHR34501:SF2">
    <property type="entry name" value="OUTER MEMBRANE PORIN F-RELATED"/>
    <property type="match status" value="1"/>
</dbReference>
<gene>
    <name evidence="7" type="ORF">EpCFBP13511_14370</name>
    <name evidence="6" type="ORF">IFT93_12215</name>
</gene>
<evidence type="ECO:0000259" key="5">
    <source>
        <dbReference type="Pfam" id="PF13609"/>
    </source>
</evidence>
<dbReference type="RefSeq" id="WP_137269501.1">
    <property type="nucleotide sequence ID" value="NZ_JACYNM010000007.1"/>
</dbReference>
<organism evidence="7 8">
    <name type="scientific">Erwinia persicina</name>
    <dbReference type="NCBI Taxonomy" id="55211"/>
    <lineage>
        <taxon>Bacteria</taxon>
        <taxon>Pseudomonadati</taxon>
        <taxon>Pseudomonadota</taxon>
        <taxon>Gammaproteobacteria</taxon>
        <taxon>Enterobacterales</taxon>
        <taxon>Erwiniaceae</taxon>
        <taxon>Erwinia</taxon>
    </lineage>
</organism>
<evidence type="ECO:0000256" key="4">
    <source>
        <dbReference type="SAM" id="SignalP"/>
    </source>
</evidence>
<reference evidence="7 8" key="1">
    <citation type="journal article" date="2019" name="Sci. Rep.">
        <title>Differences in resource use lead to coexistence of seed-transmitted microbial populations.</title>
        <authorList>
            <person name="Torres-Cortes G."/>
            <person name="Garcia B.J."/>
            <person name="Compant S."/>
            <person name="Rezki S."/>
            <person name="Jones P."/>
            <person name="Preveaux A."/>
            <person name="Briand M."/>
            <person name="Roulet A."/>
            <person name="Bouchez O."/>
            <person name="Jacobson D."/>
            <person name="Barret M."/>
        </authorList>
    </citation>
    <scope>NUCLEOTIDE SEQUENCE [LARGE SCALE GENOMIC DNA]</scope>
    <source>
        <strain evidence="7 8">CFBP13511</strain>
    </source>
</reference>
<evidence type="ECO:0000313" key="6">
    <source>
        <dbReference type="EMBL" id="MBD8107173.1"/>
    </source>
</evidence>
<dbReference type="InterPro" id="IPR023614">
    <property type="entry name" value="Porin_dom_sf"/>
</dbReference>
<comment type="caution">
    <text evidence="7">The sequence shown here is derived from an EMBL/GenBank/DDBJ whole genome shotgun (WGS) entry which is preliminary data.</text>
</comment>
<evidence type="ECO:0000313" key="8">
    <source>
        <dbReference type="Proteomes" id="UP000306393"/>
    </source>
</evidence>
<dbReference type="PANTHER" id="PTHR34501">
    <property type="entry name" value="PROTEIN YDDL-RELATED"/>
    <property type="match status" value="1"/>
</dbReference>
<proteinExistence type="predicted"/>
<feature type="domain" description="Porin" evidence="5">
    <location>
        <begin position="40"/>
        <end position="249"/>
    </location>
</feature>
<sequence>MTSLQKVAGLPLYFLALSLWSSKTTAEINVIKKNTFSHPLLAPLSLKIAGSIRPEFVWDQTHKDDVRRRGHDGGSRFRFTVGYQLTPVVSLVGRYLWGVDFGHMLGIKHHYDHTKNWDMQRQLFSGIKVERYGQLTYGHQHGVYHDVIGGKSDLWDNDGHADADWIAINGNFTGGDRPRNSFKYRHSLGKFTLYADYLLPQHHAPLGGNQYYQRHSGEGMGVDYQMRKDLTLGAVWDQTNATISDTRGGRRRYHQNFSGGVVRWLPGNWTLVSTATWYRHYVPVNGRKNVEHYFANHGYGLESFIGYTFSLGKPWLHSIQPYLAADTLRLKGNENFHADRLYLGAYVKVAYGVSFFLEHTFTSTSDNQPNTTWLTFYYDF</sequence>
<feature type="chain" id="PRO_5020215753" evidence="4">
    <location>
        <begin position="27"/>
        <end position="380"/>
    </location>
</feature>
<accession>A0A4U3F8L2</accession>
<dbReference type="EMBL" id="QGAC01000013">
    <property type="protein sequence ID" value="TKJ89032.1"/>
    <property type="molecule type" value="Genomic_DNA"/>
</dbReference>